<comment type="similarity">
    <text evidence="5">Belongs to the ABC-2 integral membrane protein family.</text>
</comment>
<reference evidence="8" key="1">
    <citation type="submission" date="2016-06" db="EMBL/GenBank/DDBJ databases">
        <authorList>
            <person name="Varghese N."/>
            <person name="Submissions Spin"/>
        </authorList>
    </citation>
    <scope>NUCLEOTIDE SEQUENCE [LARGE SCALE GENOMIC DNA]</scope>
    <source>
        <strain evidence="8">DSM 45647</strain>
    </source>
</reference>
<dbReference type="RefSeq" id="WP_091062471.1">
    <property type="nucleotide sequence ID" value="NZ_FMDM01000006.1"/>
</dbReference>
<keyword evidence="2 5" id="KW-0812">Transmembrane</keyword>
<dbReference type="STRING" id="745366.GA0070213_10612"/>
<keyword evidence="4 5" id="KW-0472">Membrane</keyword>
<dbReference type="InterPro" id="IPR051784">
    <property type="entry name" value="Nod_factor_ABC_transporter"/>
</dbReference>
<accession>A0A1C5IJ26</accession>
<dbReference type="InterPro" id="IPR013525">
    <property type="entry name" value="ABC2_TM"/>
</dbReference>
<feature type="transmembrane region" description="Helical" evidence="5">
    <location>
        <begin position="247"/>
        <end position="269"/>
    </location>
</feature>
<dbReference type="AlphaFoldDB" id="A0A1C5IJ26"/>
<feature type="transmembrane region" description="Helical" evidence="5">
    <location>
        <begin position="126"/>
        <end position="154"/>
    </location>
</feature>
<dbReference type="PROSITE" id="PS51012">
    <property type="entry name" value="ABC_TM2"/>
    <property type="match status" value="1"/>
</dbReference>
<evidence type="ECO:0000313" key="7">
    <source>
        <dbReference type="EMBL" id="SCG58093.1"/>
    </source>
</evidence>
<keyword evidence="8" id="KW-1185">Reference proteome</keyword>
<dbReference type="InterPro" id="IPR047817">
    <property type="entry name" value="ABC2_TM_bact-type"/>
</dbReference>
<gene>
    <name evidence="7" type="ORF">GA0070213_10612</name>
</gene>
<evidence type="ECO:0000256" key="1">
    <source>
        <dbReference type="ARBA" id="ARBA00004141"/>
    </source>
</evidence>
<evidence type="ECO:0000313" key="8">
    <source>
        <dbReference type="Proteomes" id="UP000199360"/>
    </source>
</evidence>
<evidence type="ECO:0000256" key="5">
    <source>
        <dbReference type="RuleBase" id="RU361157"/>
    </source>
</evidence>
<feature type="transmembrane region" description="Helical" evidence="5">
    <location>
        <begin position="74"/>
        <end position="94"/>
    </location>
</feature>
<feature type="domain" description="ABC transmembrane type-2" evidence="6">
    <location>
        <begin position="47"/>
        <end position="272"/>
    </location>
</feature>
<evidence type="ECO:0000259" key="6">
    <source>
        <dbReference type="PROSITE" id="PS51012"/>
    </source>
</evidence>
<keyword evidence="3 5" id="KW-1133">Transmembrane helix</keyword>
<feature type="transmembrane region" description="Helical" evidence="5">
    <location>
        <begin position="196"/>
        <end position="215"/>
    </location>
</feature>
<evidence type="ECO:0000256" key="2">
    <source>
        <dbReference type="ARBA" id="ARBA00022692"/>
    </source>
</evidence>
<keyword evidence="5" id="KW-0813">Transport</keyword>
<sequence>MTDVVRTRPAPSRREPVAGGASVGGALFALATRDLGGRRALRWPLLLDLAFGVVNLLVYLFISRVVAPARGHPALASGSYFDFVAVGIVFMLVIQAGTSHVTKRVAREQRSGTLEMLAAQPLSSSTLAVGLALHPLFFALARALVYLGLLAAFFHLDVGRADWWGVAVLLTLSSAAVLGVGIALAAFGVAVGHGEITASLVTVGLAFVSGTYFPVSALPGPLPDLTAVLPTRIALDGLRAAVAGEPWAGSAGALLLSAVLLLPLSCWAFGQALRIGARRGTLTRE</sequence>
<proteinExistence type="inferred from homology"/>
<evidence type="ECO:0000256" key="4">
    <source>
        <dbReference type="ARBA" id="ARBA00023136"/>
    </source>
</evidence>
<name>A0A1C5IJ26_9ACTN</name>
<dbReference type="PANTHER" id="PTHR43229">
    <property type="entry name" value="NODULATION PROTEIN J"/>
    <property type="match status" value="1"/>
</dbReference>
<comment type="subcellular location">
    <subcellularLocation>
        <location evidence="5">Cell membrane</location>
        <topology evidence="5">Multi-pass membrane protein</topology>
    </subcellularLocation>
    <subcellularLocation>
        <location evidence="1">Membrane</location>
        <topology evidence="1">Multi-pass membrane protein</topology>
    </subcellularLocation>
</comment>
<dbReference type="GO" id="GO:0005886">
    <property type="term" value="C:plasma membrane"/>
    <property type="evidence" value="ECO:0007669"/>
    <property type="project" value="UniProtKB-SubCell"/>
</dbReference>
<dbReference type="GO" id="GO:0140359">
    <property type="term" value="F:ABC-type transporter activity"/>
    <property type="evidence" value="ECO:0007669"/>
    <property type="project" value="InterPro"/>
</dbReference>
<protein>
    <recommendedName>
        <fullName evidence="5">Transport permease protein</fullName>
    </recommendedName>
</protein>
<keyword evidence="5" id="KW-1003">Cell membrane</keyword>
<feature type="transmembrane region" description="Helical" evidence="5">
    <location>
        <begin position="166"/>
        <end position="189"/>
    </location>
</feature>
<dbReference type="PANTHER" id="PTHR43229:SF2">
    <property type="entry name" value="NODULATION PROTEIN J"/>
    <property type="match status" value="1"/>
</dbReference>
<organism evidence="7 8">
    <name type="scientific">Micromonospora humi</name>
    <dbReference type="NCBI Taxonomy" id="745366"/>
    <lineage>
        <taxon>Bacteria</taxon>
        <taxon>Bacillati</taxon>
        <taxon>Actinomycetota</taxon>
        <taxon>Actinomycetes</taxon>
        <taxon>Micromonosporales</taxon>
        <taxon>Micromonosporaceae</taxon>
        <taxon>Micromonospora</taxon>
    </lineage>
</organism>
<dbReference type="Pfam" id="PF01061">
    <property type="entry name" value="ABC2_membrane"/>
    <property type="match status" value="1"/>
</dbReference>
<dbReference type="Proteomes" id="UP000199360">
    <property type="component" value="Unassembled WGS sequence"/>
</dbReference>
<dbReference type="OrthoDB" id="3364214at2"/>
<feature type="transmembrane region" description="Helical" evidence="5">
    <location>
        <begin position="43"/>
        <end position="62"/>
    </location>
</feature>
<evidence type="ECO:0000256" key="3">
    <source>
        <dbReference type="ARBA" id="ARBA00022989"/>
    </source>
</evidence>
<dbReference type="EMBL" id="FMDM01000006">
    <property type="protein sequence ID" value="SCG58093.1"/>
    <property type="molecule type" value="Genomic_DNA"/>
</dbReference>